<keyword evidence="2" id="KW-0067">ATP-binding</keyword>
<dbReference type="Gene3D" id="1.25.40.10">
    <property type="entry name" value="Tetratricopeptide repeat domain"/>
    <property type="match status" value="2"/>
</dbReference>
<dbReference type="InterPro" id="IPR000792">
    <property type="entry name" value="Tscrpt_reg_LuxR_C"/>
</dbReference>
<dbReference type="InterPro" id="IPR016032">
    <property type="entry name" value="Sig_transdc_resp-reg_C-effctor"/>
</dbReference>
<dbReference type="SUPFAM" id="SSF48452">
    <property type="entry name" value="TPR-like"/>
    <property type="match status" value="1"/>
</dbReference>
<evidence type="ECO:0000313" key="5">
    <source>
        <dbReference type="EMBL" id="RAY14807.1"/>
    </source>
</evidence>
<dbReference type="GO" id="GO:0004016">
    <property type="term" value="F:adenylate cyclase activity"/>
    <property type="evidence" value="ECO:0007669"/>
    <property type="project" value="TreeGrafter"/>
</dbReference>
<dbReference type="InterPro" id="IPR027417">
    <property type="entry name" value="P-loop_NTPase"/>
</dbReference>
<dbReference type="AlphaFoldDB" id="A0A365H6U4"/>
<feature type="domain" description="HTH luxR-type" evidence="4">
    <location>
        <begin position="938"/>
        <end position="1003"/>
    </location>
</feature>
<proteinExistence type="predicted"/>
<dbReference type="Pfam" id="PF00196">
    <property type="entry name" value="GerE"/>
    <property type="match status" value="1"/>
</dbReference>
<dbReference type="Proteomes" id="UP000251891">
    <property type="component" value="Unassembled WGS sequence"/>
</dbReference>
<dbReference type="Gene3D" id="1.10.10.10">
    <property type="entry name" value="Winged helix-like DNA-binding domain superfamily/Winged helix DNA-binding domain"/>
    <property type="match status" value="1"/>
</dbReference>
<dbReference type="InterPro" id="IPR036388">
    <property type="entry name" value="WH-like_DNA-bd_sf"/>
</dbReference>
<dbReference type="GO" id="GO:0005524">
    <property type="term" value="F:ATP binding"/>
    <property type="evidence" value="ECO:0007669"/>
    <property type="project" value="UniProtKB-KW"/>
</dbReference>
<dbReference type="EMBL" id="QLYX01000005">
    <property type="protein sequence ID" value="RAY14807.1"/>
    <property type="molecule type" value="Genomic_DNA"/>
</dbReference>
<dbReference type="GO" id="GO:0005737">
    <property type="term" value="C:cytoplasm"/>
    <property type="evidence" value="ECO:0007669"/>
    <property type="project" value="TreeGrafter"/>
</dbReference>
<dbReference type="PANTHER" id="PTHR16305:SF35">
    <property type="entry name" value="TRANSCRIPTIONAL ACTIVATOR DOMAIN"/>
    <property type="match status" value="1"/>
</dbReference>
<dbReference type="PANTHER" id="PTHR16305">
    <property type="entry name" value="TESTICULAR SOLUBLE ADENYLYL CYCLASE"/>
    <property type="match status" value="1"/>
</dbReference>
<dbReference type="GO" id="GO:0003677">
    <property type="term" value="F:DNA binding"/>
    <property type="evidence" value="ECO:0007669"/>
    <property type="project" value="InterPro"/>
</dbReference>
<dbReference type="CDD" id="cd06170">
    <property type="entry name" value="LuxR_C_like"/>
    <property type="match status" value="1"/>
</dbReference>
<keyword evidence="1" id="KW-0547">Nucleotide-binding</keyword>
<evidence type="ECO:0000259" key="4">
    <source>
        <dbReference type="PROSITE" id="PS50043"/>
    </source>
</evidence>
<dbReference type="Pfam" id="PF13191">
    <property type="entry name" value="AAA_16"/>
    <property type="match status" value="1"/>
</dbReference>
<feature type="compositionally biased region" description="Basic and acidic residues" evidence="3">
    <location>
        <begin position="36"/>
        <end position="56"/>
    </location>
</feature>
<organism evidence="5 6">
    <name type="scientific">Actinomadura craniellae</name>
    <dbReference type="NCBI Taxonomy" id="2231787"/>
    <lineage>
        <taxon>Bacteria</taxon>
        <taxon>Bacillati</taxon>
        <taxon>Actinomycetota</taxon>
        <taxon>Actinomycetes</taxon>
        <taxon>Streptosporangiales</taxon>
        <taxon>Thermomonosporaceae</taxon>
        <taxon>Actinomadura</taxon>
    </lineage>
</organism>
<name>A0A365H6U4_9ACTN</name>
<dbReference type="PROSITE" id="PS50043">
    <property type="entry name" value="HTH_LUXR_2"/>
    <property type="match status" value="1"/>
</dbReference>
<dbReference type="Gene3D" id="3.40.50.300">
    <property type="entry name" value="P-loop containing nucleotide triphosphate hydrolases"/>
    <property type="match status" value="1"/>
</dbReference>
<dbReference type="InterPro" id="IPR011990">
    <property type="entry name" value="TPR-like_helical_dom_sf"/>
</dbReference>
<dbReference type="SUPFAM" id="SSF52540">
    <property type="entry name" value="P-loop containing nucleoside triphosphate hydrolases"/>
    <property type="match status" value="1"/>
</dbReference>
<keyword evidence="6" id="KW-1185">Reference proteome</keyword>
<dbReference type="SMART" id="SM00421">
    <property type="entry name" value="HTH_LUXR"/>
    <property type="match status" value="1"/>
</dbReference>
<gene>
    <name evidence="5" type="ORF">DPM19_13835</name>
</gene>
<accession>A0A365H6U4</accession>
<evidence type="ECO:0000256" key="2">
    <source>
        <dbReference type="ARBA" id="ARBA00022840"/>
    </source>
</evidence>
<evidence type="ECO:0000256" key="3">
    <source>
        <dbReference type="SAM" id="MobiDB-lite"/>
    </source>
</evidence>
<dbReference type="GO" id="GO:0006355">
    <property type="term" value="P:regulation of DNA-templated transcription"/>
    <property type="evidence" value="ECO:0007669"/>
    <property type="project" value="InterPro"/>
</dbReference>
<feature type="region of interest" description="Disordered" evidence="3">
    <location>
        <begin position="25"/>
        <end position="86"/>
    </location>
</feature>
<sequence length="1008" mass="108547">MCRHDLNEPGTQDAKAGAVVGYVWPRTGRPITNDQETDRPGPGRTAKETDRSRGDPVFHQTAAGPPVASGTGPGRPSRPGWRGRDRESRTIADLLHAAVEGDRGGVLLVEGRSGVGKSRLLAEAVDSAAEHGFMLLQGAADESSRLRPMEPLMTAVGEPPQTPQTAQVAPYPDIADVRLWLMERLRSRLEERVARGPMLVVLDDLHWADPTALLALRSLVPELASYPLVWTLSRTTGDDPGDAERLFDFLEAEGATRIALQPLDAAARAEIATDVLGAEPGPDLLTLADEAGGAPYILVELFEGLLDEGAVEIADGRARLTSHQVPQRVQTVVRRRLDKLSPRTRHVLEVAAILGRSFPVDDLADMLSEPASALLPELENAQATGVVVPNGDLLTFRHHLMWRTVAGALSQPTRMALHRRAGEMLLARGGSAIPAAGHLMRYVRPGDTAALAALDQAVQEVLPTSPQTAADLAARAVELTAPTDLERFDRSVTAVYALTAGGRLAEAAELARTALAQTLRPEQAARLRYELAYALMLAGRPADAITEAEQALAEKNISDEIRDLAQYVLFRSVFFAFDHTRGQARAEAVVAAPQDHSQAALTGAYLLLAHIRWTEGKAAEAIAHNRMAVRAAASGPIRAQHAHPALHLGALLTNLRQLDEAETVLRATEDEITALGHTVHAPSPALFRARLRLAASRLDDAAAEAQAGLAMADELGMHTYTLLGITVLAIVAMRRGDLDTAARQAERHDSLYRETQGMMYGSLWSTWAMATVAEAHGDLGKALESTHVFYTDPVRRRWLLITEPNAAPWLTRTALATGHRSAAEAITTTAGELAATNPEFRSLAAAATHAHGILHGDSEALACAATNHLSAWSRASAAEDLGSLLARQDTDRTAAISALEQALDGYRQTGALRDATRARARLRDLGVRHPHSTSTERPDTGWDSLTDTELKVTALVAQGLTNPQIADQMFVSAHTVKFHLRQVFRKLGIASRVELARLATEHHTTDTH</sequence>
<dbReference type="InterPro" id="IPR041664">
    <property type="entry name" value="AAA_16"/>
</dbReference>
<comment type="caution">
    <text evidence="5">The sequence shown here is derived from an EMBL/GenBank/DDBJ whole genome shotgun (WGS) entry which is preliminary data.</text>
</comment>
<evidence type="ECO:0000313" key="6">
    <source>
        <dbReference type="Proteomes" id="UP000251891"/>
    </source>
</evidence>
<feature type="region of interest" description="Disordered" evidence="3">
    <location>
        <begin position="925"/>
        <end position="944"/>
    </location>
</feature>
<reference evidence="5 6" key="1">
    <citation type="submission" date="2018-06" db="EMBL/GenBank/DDBJ databases">
        <title>Actinomadura craniellae sp. nov. isolated from marine sponge Craniella sp.</title>
        <authorList>
            <person name="Li L."/>
            <person name="Xu Q.H."/>
            <person name="Lin H.W."/>
            <person name="Lu Y.H."/>
        </authorList>
    </citation>
    <scope>NUCLEOTIDE SEQUENCE [LARGE SCALE GENOMIC DNA]</scope>
    <source>
        <strain evidence="5 6">LHW63021</strain>
    </source>
</reference>
<protein>
    <recommendedName>
        <fullName evidence="4">HTH luxR-type domain-containing protein</fullName>
    </recommendedName>
</protein>
<dbReference type="PRINTS" id="PR00038">
    <property type="entry name" value="HTHLUXR"/>
</dbReference>
<dbReference type="SUPFAM" id="SSF46894">
    <property type="entry name" value="C-terminal effector domain of the bipartite response regulators"/>
    <property type="match status" value="1"/>
</dbReference>
<evidence type="ECO:0000256" key="1">
    <source>
        <dbReference type="ARBA" id="ARBA00022741"/>
    </source>
</evidence>